<dbReference type="KEGG" id="nwl:NWFMUON74_32710"/>
<gene>
    <name evidence="2" type="ORF">NWFMUON74_32710</name>
</gene>
<proteinExistence type="predicted"/>
<evidence type="ECO:0000313" key="2">
    <source>
        <dbReference type="EMBL" id="BCK55499.1"/>
    </source>
</evidence>
<dbReference type="GeneID" id="80347809"/>
<evidence type="ECO:0000313" key="3">
    <source>
        <dbReference type="Proteomes" id="UP000516173"/>
    </source>
</evidence>
<dbReference type="RefSeq" id="WP_187688600.1">
    <property type="nucleotide sequence ID" value="NZ_AP023396.1"/>
</dbReference>
<sequence>MSSGDHDHLPVTAMPRAPVPGLVRPPVATPGFAAPAGELDRFARHRLSLYGSWLWWRLDRAQRRGLTRRELVRILTAGMCAQSVLSLLPRREPDAGTHRNSSLFVRLATATGVVPYRPPVAVRLAARMSAWLPPGPMDPGVLALAEQVAAQLTGALADDPQRQAHVRRVAHLRLRTGLRHLEHAREDLVAAMNSRAPVANSLRRWALAATTAAAQALVIHPELRPGSGPLTTAAAAHRVRPADVDRGYGGRPR</sequence>
<dbReference type="Proteomes" id="UP000516173">
    <property type="component" value="Chromosome"/>
</dbReference>
<dbReference type="AlphaFoldDB" id="A0A7G1KNP4"/>
<name>A0A7G1KNP4_9NOCA</name>
<organism evidence="2 3">
    <name type="scientific">Nocardia wallacei</name>
    <dbReference type="NCBI Taxonomy" id="480035"/>
    <lineage>
        <taxon>Bacteria</taxon>
        <taxon>Bacillati</taxon>
        <taxon>Actinomycetota</taxon>
        <taxon>Actinomycetes</taxon>
        <taxon>Mycobacteriales</taxon>
        <taxon>Nocardiaceae</taxon>
        <taxon>Nocardia</taxon>
    </lineage>
</organism>
<reference evidence="2 3" key="1">
    <citation type="submission" date="2020-08" db="EMBL/GenBank/DDBJ databases">
        <title>Genome Sequencing of Nocardia wallacei strain FMUON74 and assembly.</title>
        <authorList>
            <person name="Toyokawa M."/>
            <person name="Uesaka K."/>
        </authorList>
    </citation>
    <scope>NUCLEOTIDE SEQUENCE [LARGE SCALE GENOMIC DNA]</scope>
    <source>
        <strain evidence="2 3">FMUON74</strain>
    </source>
</reference>
<keyword evidence="3" id="KW-1185">Reference proteome</keyword>
<dbReference type="EMBL" id="AP023396">
    <property type="protein sequence ID" value="BCK55499.1"/>
    <property type="molecule type" value="Genomic_DNA"/>
</dbReference>
<feature type="region of interest" description="Disordered" evidence="1">
    <location>
        <begin position="232"/>
        <end position="253"/>
    </location>
</feature>
<feature type="compositionally biased region" description="Basic and acidic residues" evidence="1">
    <location>
        <begin position="240"/>
        <end position="253"/>
    </location>
</feature>
<evidence type="ECO:0000256" key="1">
    <source>
        <dbReference type="SAM" id="MobiDB-lite"/>
    </source>
</evidence>
<protein>
    <submittedName>
        <fullName evidence="2">Uncharacterized protein</fullName>
    </submittedName>
</protein>
<accession>A0A7G1KNP4</accession>